<dbReference type="GO" id="GO:0034220">
    <property type="term" value="P:monoatomic ion transmembrane transport"/>
    <property type="evidence" value="ECO:0007669"/>
    <property type="project" value="UniProtKB-KW"/>
</dbReference>
<keyword evidence="1" id="KW-0813">Transport</keyword>
<feature type="domain" description="Cyclic nucleotide-binding" evidence="3">
    <location>
        <begin position="1"/>
        <end position="66"/>
    </location>
</feature>
<dbReference type="AlphaFoldDB" id="A0A6A4LH19"/>
<dbReference type="PROSITE" id="PS50042">
    <property type="entry name" value="CNMP_BINDING_3"/>
    <property type="match status" value="1"/>
</dbReference>
<gene>
    <name evidence="4" type="ORF">C3L33_11435</name>
</gene>
<name>A0A6A4LH19_9ERIC</name>
<sequence length="214" mass="24461">VFYTEGSFVMQEGKPVDAMLFVMDGKLASSTTNGGSIGFFNMEYLECGDFGGEELLGWALDPHSSTKLPFATRTIKAVSEVEALVLKAEDLKIVASEFRWLHDKQLRHFFRYYSQQWRTWAACFIQARWRRYRRKKLEESLRVIEENRLQDALARGGGSLPSLGAIIYVVRFAVNVIRAVRRNGSALTPRLPERIFPTMIQKPAEPDFIAEGKY</sequence>
<keyword evidence="1" id="KW-1071">Ligand-gated ion channel</keyword>
<keyword evidence="1" id="KW-0406">Ion transport</keyword>
<evidence type="ECO:0000259" key="3">
    <source>
        <dbReference type="PROSITE" id="PS50042"/>
    </source>
</evidence>
<dbReference type="CDD" id="cd00038">
    <property type="entry name" value="CAP_ED"/>
    <property type="match status" value="1"/>
</dbReference>
<comment type="caution">
    <text evidence="4">The sequence shown here is derived from an EMBL/GenBank/DDBJ whole genome shotgun (WGS) entry which is preliminary data.</text>
</comment>
<dbReference type="GO" id="GO:0016020">
    <property type="term" value="C:membrane"/>
    <property type="evidence" value="ECO:0007669"/>
    <property type="project" value="UniProtKB-SubCell"/>
</dbReference>
<feature type="non-terminal residue" evidence="4">
    <location>
        <position position="1"/>
    </location>
</feature>
<dbReference type="SUPFAM" id="SSF51206">
    <property type="entry name" value="cAMP-binding domain-like"/>
    <property type="match status" value="1"/>
</dbReference>
<keyword evidence="2" id="KW-0407">Ion channel</keyword>
<evidence type="ECO:0000256" key="2">
    <source>
        <dbReference type="ARBA" id="ARBA00023303"/>
    </source>
</evidence>
<dbReference type="PANTHER" id="PTHR45651">
    <property type="entry name" value="CYCLIC NUCLEOTIDE-GATED ION CHANNEL 15-RELATED-RELATED"/>
    <property type="match status" value="1"/>
</dbReference>
<dbReference type="InterPro" id="IPR000595">
    <property type="entry name" value="cNMP-bd_dom"/>
</dbReference>
<evidence type="ECO:0000313" key="4">
    <source>
        <dbReference type="EMBL" id="KAE9456662.1"/>
    </source>
</evidence>
<dbReference type="OrthoDB" id="421226at2759"/>
<evidence type="ECO:0000256" key="1">
    <source>
        <dbReference type="ARBA" id="ARBA00023286"/>
    </source>
</evidence>
<dbReference type="EMBL" id="QEFC01001687">
    <property type="protein sequence ID" value="KAE9456662.1"/>
    <property type="molecule type" value="Genomic_DNA"/>
</dbReference>
<proteinExistence type="predicted"/>
<organism evidence="4">
    <name type="scientific">Rhododendron williamsianum</name>
    <dbReference type="NCBI Taxonomy" id="262921"/>
    <lineage>
        <taxon>Eukaryota</taxon>
        <taxon>Viridiplantae</taxon>
        <taxon>Streptophyta</taxon>
        <taxon>Embryophyta</taxon>
        <taxon>Tracheophyta</taxon>
        <taxon>Spermatophyta</taxon>
        <taxon>Magnoliopsida</taxon>
        <taxon>eudicotyledons</taxon>
        <taxon>Gunneridae</taxon>
        <taxon>Pentapetalae</taxon>
        <taxon>asterids</taxon>
        <taxon>Ericales</taxon>
        <taxon>Ericaceae</taxon>
        <taxon>Ericoideae</taxon>
        <taxon>Rhodoreae</taxon>
        <taxon>Rhododendron</taxon>
    </lineage>
</organism>
<reference evidence="4" key="1">
    <citation type="journal article" date="2019" name="Genome Biol. Evol.">
        <title>The Rhododendron genome and chromosomal organization provide insight into shared whole-genome duplications across the heath family (Ericaceae).</title>
        <authorList>
            <person name="Soza V.L."/>
            <person name="Lindsley D."/>
            <person name="Waalkes A."/>
            <person name="Ramage E."/>
            <person name="Patwardhan R.P."/>
            <person name="Burton J.N."/>
            <person name="Adey A."/>
            <person name="Kumar A."/>
            <person name="Qiu R."/>
            <person name="Shendure J."/>
            <person name="Hall B."/>
        </authorList>
    </citation>
    <scope>NUCLEOTIDE SEQUENCE</scope>
    <source>
        <strain evidence="4">RSF 1966-606</strain>
    </source>
</reference>
<dbReference type="Gene3D" id="2.60.120.10">
    <property type="entry name" value="Jelly Rolls"/>
    <property type="match status" value="1"/>
</dbReference>
<dbReference type="InterPro" id="IPR018490">
    <property type="entry name" value="cNMP-bd_dom_sf"/>
</dbReference>
<accession>A0A6A4LH19</accession>
<protein>
    <recommendedName>
        <fullName evidence="3">Cyclic nucleotide-binding domain-containing protein</fullName>
    </recommendedName>
</protein>
<dbReference type="InterPro" id="IPR014710">
    <property type="entry name" value="RmlC-like_jellyroll"/>
</dbReference>
<dbReference type="PANTHER" id="PTHR45651:SF5">
    <property type="entry name" value="CYCLIC NUCLEOTIDE-GATED ION CHANNEL 1"/>
    <property type="match status" value="1"/>
</dbReference>